<sequence length="332" mass="38213">MKITLLRLRALRLSFLLVTCLCSAQAFAQSVNTRVTADSLTIGEVFEYSIAIQFDREYQNVQYPDTNSFPSSLELLGRQQFRTSDFSDSLVYTLQYFNNEDVQISSMPITLYGTNDSSTVYTDPVSLYFKTVIAVGDTTLKPMKPNFAFARPWWPWVLAGLALAGFLLWWFKFNDQEKTESVDPEPQIEPFYNPLAELEKQLLAIKKESKVAETKNFKLFYSEVGDAIRAYFEDLYNIPALECTSSELLRYLDAYGVDDTLTEKTRLILRKADLVKFAKYTPTLEDAWQTYDYALEFLERAKLADSARIGRLKAKYNQQFMITSTQKDQGED</sequence>
<protein>
    <recommendedName>
        <fullName evidence="5">Protein BatD</fullName>
    </recommendedName>
</protein>
<keyword evidence="2" id="KW-0732">Signal</keyword>
<keyword evidence="1" id="KW-0472">Membrane</keyword>
<evidence type="ECO:0000256" key="1">
    <source>
        <dbReference type="SAM" id="Phobius"/>
    </source>
</evidence>
<name>A0A9X2L5V3_9BACT</name>
<proteinExistence type="predicted"/>
<keyword evidence="4" id="KW-1185">Reference proteome</keyword>
<feature type="signal peptide" evidence="2">
    <location>
        <begin position="1"/>
        <end position="28"/>
    </location>
</feature>
<evidence type="ECO:0000256" key="2">
    <source>
        <dbReference type="SAM" id="SignalP"/>
    </source>
</evidence>
<accession>A0A9X2L5V3</accession>
<reference evidence="3" key="1">
    <citation type="submission" date="2022-06" db="EMBL/GenBank/DDBJ databases">
        <title>Gracilimonas sp. CAU 1638 isolated from sea sediment.</title>
        <authorList>
            <person name="Kim W."/>
        </authorList>
    </citation>
    <scope>NUCLEOTIDE SEQUENCE</scope>
    <source>
        <strain evidence="3">CAU 1638</strain>
    </source>
</reference>
<feature type="chain" id="PRO_5040940753" description="Protein BatD" evidence="2">
    <location>
        <begin position="29"/>
        <end position="332"/>
    </location>
</feature>
<dbReference type="RefSeq" id="WP_255135767.1">
    <property type="nucleotide sequence ID" value="NZ_JANDBC010000003.1"/>
</dbReference>
<gene>
    <name evidence="3" type="ORF">NM125_14865</name>
</gene>
<comment type="caution">
    <text evidence="3">The sequence shown here is derived from an EMBL/GenBank/DDBJ whole genome shotgun (WGS) entry which is preliminary data.</text>
</comment>
<evidence type="ECO:0000313" key="3">
    <source>
        <dbReference type="EMBL" id="MCP9292869.1"/>
    </source>
</evidence>
<keyword evidence="1" id="KW-1133">Transmembrane helix</keyword>
<feature type="transmembrane region" description="Helical" evidence="1">
    <location>
        <begin position="153"/>
        <end position="171"/>
    </location>
</feature>
<dbReference type="EMBL" id="JANDBC010000003">
    <property type="protein sequence ID" value="MCP9292869.1"/>
    <property type="molecule type" value="Genomic_DNA"/>
</dbReference>
<evidence type="ECO:0000313" key="4">
    <source>
        <dbReference type="Proteomes" id="UP001139125"/>
    </source>
</evidence>
<keyword evidence="1" id="KW-0812">Transmembrane</keyword>
<evidence type="ECO:0008006" key="5">
    <source>
        <dbReference type="Google" id="ProtNLM"/>
    </source>
</evidence>
<organism evidence="3 4">
    <name type="scientific">Gracilimonas sediminicola</name>
    <dbReference type="NCBI Taxonomy" id="2952158"/>
    <lineage>
        <taxon>Bacteria</taxon>
        <taxon>Pseudomonadati</taxon>
        <taxon>Balneolota</taxon>
        <taxon>Balneolia</taxon>
        <taxon>Balneolales</taxon>
        <taxon>Balneolaceae</taxon>
        <taxon>Gracilimonas</taxon>
    </lineage>
</organism>
<dbReference type="Proteomes" id="UP001139125">
    <property type="component" value="Unassembled WGS sequence"/>
</dbReference>
<dbReference type="AlphaFoldDB" id="A0A9X2L5V3"/>